<keyword evidence="12" id="KW-1185">Reference proteome</keyword>
<dbReference type="GeneID" id="30909748"/>
<evidence type="ECO:0000256" key="1">
    <source>
        <dbReference type="ARBA" id="ARBA00004230"/>
    </source>
</evidence>
<keyword evidence="3" id="KW-0963">Cytoplasm</keyword>
<dbReference type="Pfam" id="PF02493">
    <property type="entry name" value="MORN"/>
    <property type="match status" value="6"/>
</dbReference>
<accession>A0A1B1E101</accession>
<evidence type="ECO:0000256" key="6">
    <source>
        <dbReference type="ARBA" id="ARBA00023069"/>
    </source>
</evidence>
<reference evidence="12" key="1">
    <citation type="submission" date="2016-06" db="EMBL/GenBank/DDBJ databases">
        <title>First high quality genome sequence of Plasmodium coatneyi using continuous long reads from single molecule, real-time sequencing.</title>
        <authorList>
            <person name="Chien J.-T."/>
            <person name="Pakala S.B."/>
            <person name="Geraldo J.A."/>
            <person name="Lapp S.A."/>
            <person name="Barnwell J.W."/>
            <person name="Kissinger J.C."/>
            <person name="Galinski M.R."/>
            <person name="Humphrey J.C."/>
        </authorList>
    </citation>
    <scope>NUCLEOTIDE SEQUENCE [LARGE SCALE GENOMIC DNA]</scope>
    <source>
        <strain evidence="12">Hackeri</strain>
    </source>
</reference>
<keyword evidence="8" id="KW-0966">Cell projection</keyword>
<dbReference type="AlphaFoldDB" id="A0A1B1E101"/>
<keyword evidence="4" id="KW-0677">Repeat</keyword>
<keyword evidence="10" id="KW-0472">Membrane</keyword>
<dbReference type="SMART" id="SM00698">
    <property type="entry name" value="MORN"/>
    <property type="match status" value="7"/>
</dbReference>
<protein>
    <recommendedName>
        <fullName evidence="13">MORN repeat protein</fullName>
    </recommendedName>
</protein>
<feature type="transmembrane region" description="Helical" evidence="10">
    <location>
        <begin position="581"/>
        <end position="601"/>
    </location>
</feature>
<comment type="subcellular location">
    <subcellularLocation>
        <location evidence="1">Cell projection</location>
        <location evidence="1">Cilium</location>
        <location evidence="1">Flagellum</location>
    </subcellularLocation>
    <subcellularLocation>
        <location evidence="2">Cytoplasm</location>
        <location evidence="2">Cytoskeleton</location>
        <location evidence="2">Cilium axoneme</location>
    </subcellularLocation>
</comment>
<evidence type="ECO:0000256" key="9">
    <source>
        <dbReference type="SAM" id="MobiDB-lite"/>
    </source>
</evidence>
<evidence type="ECO:0000313" key="11">
    <source>
        <dbReference type="EMBL" id="ANQ08555.1"/>
    </source>
</evidence>
<organism evidence="11 12">
    <name type="scientific">Plasmodium coatneyi</name>
    <dbReference type="NCBI Taxonomy" id="208452"/>
    <lineage>
        <taxon>Eukaryota</taxon>
        <taxon>Sar</taxon>
        <taxon>Alveolata</taxon>
        <taxon>Apicomplexa</taxon>
        <taxon>Aconoidasida</taxon>
        <taxon>Haemosporida</taxon>
        <taxon>Plasmodiidae</taxon>
        <taxon>Plasmodium</taxon>
    </lineage>
</organism>
<feature type="compositionally biased region" description="Basic residues" evidence="9">
    <location>
        <begin position="717"/>
        <end position="729"/>
    </location>
</feature>
<evidence type="ECO:0000256" key="10">
    <source>
        <dbReference type="SAM" id="Phobius"/>
    </source>
</evidence>
<sequence length="1272" mass="147096">MEEVNHPPWEAAFWKNFFTKKRHPQNGLQSDSSVEIKQPATLQLKNVLINHCTISGDLPLDELSCVHLGKDVVIQKGKETYIGNFKGRNVDGFGKITTQQLVYEGRIRNGEKCGQGKGTFFLGPSVGDAQSSVVIYKGEWKRNKRNGYGVMLIRKHVNHPTVKTYEGWWRQDGRHFYGVQRYVNAVYCGFWARNKKCGFGKMCWFAKCRERTKPCDDITSRRSPPKKGSTPKKIIQNVYMGEWQNDEMHGYGTYFWFVKRTNRKNTPYQSERYDKYEGYWQRGERNGFGIFHHTCGDTYWGYWKDNKKHGQGYLLKINGTVYKSNYLHGEVTAQVELNQTYVMNHLYTNSICQVVNLGTLLQEDPNLTNRDIKHFYKIVYDHFDLLMKVYGLYWRKENRIAGGKKRDKRSIIKETARPPIGSFKLKNLWLMFYDAKIIHSSFPLSSLNRLVKDDTSIGEHVDLGSLLCDNYSWVDDNTPLNEEEMVRSFFQSGHLLTEHFCGTHDAPSGAIHPVNTPPYGTNNPMAHVLFNKDLFMVRGFAKFYKKQWKKQRCYHMKEAKLLLKKISLFLFTNKSRHNNGYLFYVLFSVFHSAFPVWYALARMNGACPVGRTGGARQNGNMGSHRSGDSCVDASRSVHLKRHLALLNLGRYNIHDERRKISFNSFVYTFVRVSLHLRDLRGEHHTRVMLSLLNALKGCVRNVDGQKPHPHSGNIKGGLKKRKRRTKRPPNKCEKKAEEEKWAVNGRKAKTENRENGVCPKKYTHPAGRQGLAPSQAGETRQGGGNFHEKKKVKKVKNATKRANALPNCAICCHRGAPPIKPNEKNKNGSHPTGKEGLTVLVNILDNFVYYFILYYLLFNSTEERFSLLSAKLNVSLRLGDVLKFLLKLKLTRKDETTGGDANSINLGPHHHCDDYRPVGRGRTKIKAKKWKPLHILNCADKKGEKEGTTLPKRQTNNNHYSEGGHTNICARKKKKKKKSQFHLNRSGKNDNKKKKVLKKFSRMFCLSFVQVLAIFAKTFNTPNLHLTNESNLQLCLPRPNEREKIDKHRLQNNALRYIVLLNEEKKKILNKFATCAKRKSYSEELLPNRRNGETKEEAPCLVHTKGYKNKLLNELSELMKQLEVENLEQVGNTSPPSVQHEKEKKRNKKGGRKDEKKGPKRIHSDVEECPQVMSHEGGHAHVRIKRKSQVEVALHRLRKRFAHSRKNYMNVLDYYNTCVTPYELGLFFLRFVRVVKRKREINSSYSDVLFFFVFHVLLRRTFRLARQAGAHP</sequence>
<dbReference type="KEGG" id="pcot:PCOAH_00030170"/>
<evidence type="ECO:0000256" key="8">
    <source>
        <dbReference type="ARBA" id="ARBA00023273"/>
    </source>
</evidence>
<evidence type="ECO:0000256" key="7">
    <source>
        <dbReference type="ARBA" id="ARBA00023212"/>
    </source>
</evidence>
<evidence type="ECO:0000256" key="4">
    <source>
        <dbReference type="ARBA" id="ARBA00022737"/>
    </source>
</evidence>
<dbReference type="PANTHER" id="PTHR46613">
    <property type="entry name" value="RADIAL SPOKE HEAD 10 HOMOLOG B-RELATED"/>
    <property type="match status" value="1"/>
</dbReference>
<dbReference type="InterPro" id="IPR003409">
    <property type="entry name" value="MORN"/>
</dbReference>
<keyword evidence="6" id="KW-0969">Cilium</keyword>
<feature type="compositionally biased region" description="Basic and acidic residues" evidence="9">
    <location>
        <begin position="1152"/>
        <end position="1166"/>
    </location>
</feature>
<evidence type="ECO:0000313" key="12">
    <source>
        <dbReference type="Proteomes" id="UP000092716"/>
    </source>
</evidence>
<feature type="compositionally biased region" description="Basic residues" evidence="9">
    <location>
        <begin position="970"/>
        <end position="980"/>
    </location>
</feature>
<dbReference type="GO" id="GO:0005930">
    <property type="term" value="C:axoneme"/>
    <property type="evidence" value="ECO:0007669"/>
    <property type="project" value="UniProtKB-SubCell"/>
</dbReference>
<evidence type="ECO:0000256" key="3">
    <source>
        <dbReference type="ARBA" id="ARBA00022490"/>
    </source>
</evidence>
<dbReference type="OrthoDB" id="203073at2759"/>
<dbReference type="Proteomes" id="UP000092716">
    <property type="component" value="Chromosome 10"/>
</dbReference>
<evidence type="ECO:0000256" key="5">
    <source>
        <dbReference type="ARBA" id="ARBA00022846"/>
    </source>
</evidence>
<dbReference type="VEuPathDB" id="PlasmoDB:PCOAH_00030170"/>
<dbReference type="GO" id="GO:0031514">
    <property type="term" value="C:motile cilium"/>
    <property type="evidence" value="ECO:0007669"/>
    <property type="project" value="UniProtKB-SubCell"/>
</dbReference>
<keyword evidence="10" id="KW-1133">Transmembrane helix</keyword>
<keyword evidence="10" id="KW-0812">Transmembrane</keyword>
<keyword evidence="5" id="KW-0282">Flagellum</keyword>
<dbReference type="PANTHER" id="PTHR46613:SF1">
    <property type="entry name" value="RADIAL SPOKE HEAD 10 HOMOLOG B-RELATED"/>
    <property type="match status" value="1"/>
</dbReference>
<feature type="region of interest" description="Disordered" evidence="9">
    <location>
        <begin position="944"/>
        <end position="993"/>
    </location>
</feature>
<dbReference type="SUPFAM" id="SSF82185">
    <property type="entry name" value="Histone H3 K4-specific methyltransferase SET7/9 N-terminal domain"/>
    <property type="match status" value="2"/>
</dbReference>
<evidence type="ECO:0000256" key="2">
    <source>
        <dbReference type="ARBA" id="ARBA00004430"/>
    </source>
</evidence>
<name>A0A1B1E101_9APIC</name>
<dbReference type="RefSeq" id="XP_019915250.1">
    <property type="nucleotide sequence ID" value="XM_020059819.1"/>
</dbReference>
<dbReference type="EMBL" id="CP016248">
    <property type="protein sequence ID" value="ANQ08555.1"/>
    <property type="molecule type" value="Genomic_DNA"/>
</dbReference>
<feature type="region of interest" description="Disordered" evidence="9">
    <location>
        <begin position="1128"/>
        <end position="1170"/>
    </location>
</feature>
<feature type="compositionally biased region" description="Polar residues" evidence="9">
    <location>
        <begin position="951"/>
        <end position="960"/>
    </location>
</feature>
<feature type="compositionally biased region" description="Basic and acidic residues" evidence="9">
    <location>
        <begin position="730"/>
        <end position="741"/>
    </location>
</feature>
<dbReference type="Gene3D" id="2.20.110.10">
    <property type="entry name" value="Histone H3 K4-specific methyltransferase SET7/9 N-terminal domain"/>
    <property type="match status" value="1"/>
</dbReference>
<proteinExistence type="predicted"/>
<gene>
    <name evidence="11" type="ORF">PCOAH_00030170</name>
</gene>
<feature type="region of interest" description="Disordered" evidence="9">
    <location>
        <begin position="702"/>
        <end position="794"/>
    </location>
</feature>
<evidence type="ECO:0008006" key="13">
    <source>
        <dbReference type="Google" id="ProtNLM"/>
    </source>
</evidence>
<keyword evidence="7" id="KW-0206">Cytoskeleton</keyword>